<evidence type="ECO:0000313" key="13">
    <source>
        <dbReference type="EMBL" id="GGF83129.1"/>
    </source>
</evidence>
<dbReference type="InterPro" id="IPR011919">
    <property type="entry name" value="Cell_div_ZipA"/>
</dbReference>
<reference evidence="13" key="2">
    <citation type="submission" date="2020-09" db="EMBL/GenBank/DDBJ databases">
        <authorList>
            <person name="Sun Q."/>
            <person name="Zhou Y."/>
        </authorList>
    </citation>
    <scope>NUCLEOTIDE SEQUENCE</scope>
    <source>
        <strain evidence="13">CGMCC 1.12726</strain>
    </source>
</reference>
<keyword evidence="7 8" id="KW-0131">Cell cycle</keyword>
<feature type="region of interest" description="Disordered" evidence="10">
    <location>
        <begin position="37"/>
        <end position="67"/>
    </location>
</feature>
<keyword evidence="4 9" id="KW-0812">Transmembrane</keyword>
<proteinExistence type="inferred from homology"/>
<dbReference type="PANTHER" id="PTHR38685">
    <property type="entry name" value="CELL DIVISION PROTEIN ZIPA"/>
    <property type="match status" value="1"/>
</dbReference>
<evidence type="ECO:0000259" key="12">
    <source>
        <dbReference type="SMART" id="SM00771"/>
    </source>
</evidence>
<dbReference type="Proteomes" id="UP000632858">
    <property type="component" value="Unassembled WGS sequence"/>
</dbReference>
<dbReference type="Pfam" id="PF04354">
    <property type="entry name" value="ZipA_C"/>
    <property type="match status" value="1"/>
</dbReference>
<feature type="domain" description="ZipA C-terminal FtsZ-binding" evidence="12">
    <location>
        <begin position="96"/>
        <end position="226"/>
    </location>
</feature>
<evidence type="ECO:0000256" key="1">
    <source>
        <dbReference type="ARBA" id="ARBA00022475"/>
    </source>
</evidence>
<keyword evidence="5 11" id="KW-1133">Transmembrane helix</keyword>
<dbReference type="PANTHER" id="PTHR38685:SF1">
    <property type="entry name" value="CELL DIVISION PROTEIN ZIPA"/>
    <property type="match status" value="1"/>
</dbReference>
<keyword evidence="2 9" id="KW-0997">Cell inner membrane</keyword>
<dbReference type="NCBIfam" id="TIGR02205">
    <property type="entry name" value="septum_zipA"/>
    <property type="match status" value="1"/>
</dbReference>
<keyword evidence="3 8" id="KW-0132">Cell division</keyword>
<evidence type="ECO:0000256" key="3">
    <source>
        <dbReference type="ARBA" id="ARBA00022618"/>
    </source>
</evidence>
<protein>
    <recommendedName>
        <fullName evidence="8">Cell division protein ZipA</fullName>
    </recommendedName>
</protein>
<evidence type="ECO:0000256" key="9">
    <source>
        <dbReference type="RuleBase" id="RU003613"/>
    </source>
</evidence>
<feature type="transmembrane region" description="Helical" evidence="11">
    <location>
        <begin position="12"/>
        <end position="32"/>
    </location>
</feature>
<evidence type="ECO:0000256" key="11">
    <source>
        <dbReference type="SAM" id="Phobius"/>
    </source>
</evidence>
<dbReference type="InterPro" id="IPR036765">
    <property type="entry name" value="ZipA_FtsZ-bd_C_sf"/>
</dbReference>
<dbReference type="GO" id="GO:0005886">
    <property type="term" value="C:plasma membrane"/>
    <property type="evidence" value="ECO:0007669"/>
    <property type="project" value="UniProtKB-SubCell"/>
</dbReference>
<name>A0A917CCJ0_9GAMM</name>
<comment type="subcellular location">
    <subcellularLocation>
        <location evidence="9">Cell inner membrane</location>
        <topology evidence="9">Single-pass type I membrane protein</topology>
    </subcellularLocation>
</comment>
<accession>A0A917CCJ0</accession>
<comment type="similarity">
    <text evidence="8">Belongs to the ZipA family.</text>
</comment>
<dbReference type="SUPFAM" id="SSF64383">
    <property type="entry name" value="Cell-division protein ZipA, C-terminal domain"/>
    <property type="match status" value="1"/>
</dbReference>
<dbReference type="SMART" id="SM00771">
    <property type="entry name" value="ZipA_C"/>
    <property type="match status" value="1"/>
</dbReference>
<dbReference type="InterPro" id="IPR007449">
    <property type="entry name" value="ZipA_FtsZ-bd_C"/>
</dbReference>
<sequence>MLSNLSDEAIVRIIIAAVFVLVIGYIVISSRLRGRGKPQARSAVRQEPEAGADDGHATDGQTPDEPEYREQATLGFDSKPAPAKASQIGKRKSENYEKLVMLYLAAKSGQTISGAELVLATEKVGLVYGHHNIYHRLADGPDAGEPVFSMANVVQPGYFDLANIDALQTPGVSFFMTLPGPVTAVQAWDTMLPIAERMAQLLDAVLLDADRNALGRQRILHIKEELRTFDREKERQNIKPGR</sequence>
<evidence type="ECO:0000256" key="4">
    <source>
        <dbReference type="ARBA" id="ARBA00022692"/>
    </source>
</evidence>
<dbReference type="GO" id="GO:0032153">
    <property type="term" value="C:cell division site"/>
    <property type="evidence" value="ECO:0007669"/>
    <property type="project" value="TreeGrafter"/>
</dbReference>
<organism evidence="13 14">
    <name type="scientific">Arenimonas maotaiensis</name>
    <dbReference type="NCBI Taxonomy" id="1446479"/>
    <lineage>
        <taxon>Bacteria</taxon>
        <taxon>Pseudomonadati</taxon>
        <taxon>Pseudomonadota</taxon>
        <taxon>Gammaproteobacteria</taxon>
        <taxon>Lysobacterales</taxon>
        <taxon>Lysobacteraceae</taxon>
        <taxon>Arenimonas</taxon>
    </lineage>
</organism>
<dbReference type="AlphaFoldDB" id="A0A917CCJ0"/>
<evidence type="ECO:0000256" key="8">
    <source>
        <dbReference type="RuleBase" id="RU003612"/>
    </source>
</evidence>
<feature type="compositionally biased region" description="Basic and acidic residues" evidence="10">
    <location>
        <begin position="44"/>
        <end position="57"/>
    </location>
</feature>
<comment type="caution">
    <text evidence="13">The sequence shown here is derived from an EMBL/GenBank/DDBJ whole genome shotgun (WGS) entry which is preliminary data.</text>
</comment>
<evidence type="ECO:0000256" key="6">
    <source>
        <dbReference type="ARBA" id="ARBA00023136"/>
    </source>
</evidence>
<dbReference type="RefSeq" id="WP_188446737.1">
    <property type="nucleotide sequence ID" value="NZ_BMFO01000001.1"/>
</dbReference>
<keyword evidence="14" id="KW-1185">Reference proteome</keyword>
<reference evidence="13" key="1">
    <citation type="journal article" date="2014" name="Int. J. Syst. Evol. Microbiol.">
        <title>Complete genome sequence of Corynebacterium casei LMG S-19264T (=DSM 44701T), isolated from a smear-ripened cheese.</title>
        <authorList>
            <consortium name="US DOE Joint Genome Institute (JGI-PGF)"/>
            <person name="Walter F."/>
            <person name="Albersmeier A."/>
            <person name="Kalinowski J."/>
            <person name="Ruckert C."/>
        </authorList>
    </citation>
    <scope>NUCLEOTIDE SEQUENCE</scope>
    <source>
        <strain evidence="13">CGMCC 1.12726</strain>
    </source>
</reference>
<evidence type="ECO:0000256" key="7">
    <source>
        <dbReference type="ARBA" id="ARBA00023306"/>
    </source>
</evidence>
<evidence type="ECO:0000256" key="10">
    <source>
        <dbReference type="SAM" id="MobiDB-lite"/>
    </source>
</evidence>
<evidence type="ECO:0000313" key="14">
    <source>
        <dbReference type="Proteomes" id="UP000632858"/>
    </source>
</evidence>
<evidence type="ECO:0000256" key="5">
    <source>
        <dbReference type="ARBA" id="ARBA00022989"/>
    </source>
</evidence>
<keyword evidence="1 9" id="KW-1003">Cell membrane</keyword>
<dbReference type="GO" id="GO:0000917">
    <property type="term" value="P:division septum assembly"/>
    <property type="evidence" value="ECO:0007669"/>
    <property type="project" value="TreeGrafter"/>
</dbReference>
<gene>
    <name evidence="13" type="primary">zipA</name>
    <name evidence="13" type="ORF">GCM10010960_01560</name>
</gene>
<dbReference type="EMBL" id="BMFO01000001">
    <property type="protein sequence ID" value="GGF83129.1"/>
    <property type="molecule type" value="Genomic_DNA"/>
</dbReference>
<comment type="function">
    <text evidence="8">Essential cell division protein that stabilizes the FtsZ protofilaments by cross-linking them and that serves as a cytoplasmic membrane anchor for the Z ring. Also required for the recruitment to the septal ring of downstream cell division proteins.</text>
</comment>
<dbReference type="Gene3D" id="3.30.1400.10">
    <property type="entry name" value="ZipA, C-terminal FtsZ-binding domain"/>
    <property type="match status" value="1"/>
</dbReference>
<keyword evidence="6 9" id="KW-0472">Membrane</keyword>
<evidence type="ECO:0000256" key="2">
    <source>
        <dbReference type="ARBA" id="ARBA00022519"/>
    </source>
</evidence>